<protein>
    <submittedName>
        <fullName evidence="2">Uncharacterized protein</fullName>
    </submittedName>
</protein>
<dbReference type="Proteomes" id="UP001206595">
    <property type="component" value="Unassembled WGS sequence"/>
</dbReference>
<evidence type="ECO:0000313" key="3">
    <source>
        <dbReference type="Proteomes" id="UP001206595"/>
    </source>
</evidence>
<dbReference type="AlphaFoldDB" id="A0AAD5HAB0"/>
<dbReference type="RefSeq" id="XP_051439974.1">
    <property type="nucleotide sequence ID" value="XM_051592726.1"/>
</dbReference>
<name>A0AAD5HAB0_UMBRA</name>
<reference evidence="2" key="2">
    <citation type="journal article" date="2022" name="Proc. Natl. Acad. Sci. U.S.A.">
        <title>Diploid-dominant life cycles characterize the early evolution of Fungi.</title>
        <authorList>
            <person name="Amses K.R."/>
            <person name="Simmons D.R."/>
            <person name="Longcore J.E."/>
            <person name="Mondo S.J."/>
            <person name="Seto K."/>
            <person name="Jeronimo G.H."/>
            <person name="Bonds A.E."/>
            <person name="Quandt C.A."/>
            <person name="Davis W.J."/>
            <person name="Chang Y."/>
            <person name="Federici B.A."/>
            <person name="Kuo A."/>
            <person name="LaButti K."/>
            <person name="Pangilinan J."/>
            <person name="Andreopoulos W."/>
            <person name="Tritt A."/>
            <person name="Riley R."/>
            <person name="Hundley H."/>
            <person name="Johnson J."/>
            <person name="Lipzen A."/>
            <person name="Barry K."/>
            <person name="Lang B.F."/>
            <person name="Cuomo C.A."/>
            <person name="Buchler N.E."/>
            <person name="Grigoriev I.V."/>
            <person name="Spatafora J.W."/>
            <person name="Stajich J.E."/>
            <person name="James T.Y."/>
        </authorList>
    </citation>
    <scope>NUCLEOTIDE SEQUENCE</scope>
    <source>
        <strain evidence="2">AG</strain>
    </source>
</reference>
<organism evidence="2 3">
    <name type="scientific">Umbelopsis ramanniana AG</name>
    <dbReference type="NCBI Taxonomy" id="1314678"/>
    <lineage>
        <taxon>Eukaryota</taxon>
        <taxon>Fungi</taxon>
        <taxon>Fungi incertae sedis</taxon>
        <taxon>Mucoromycota</taxon>
        <taxon>Mucoromycotina</taxon>
        <taxon>Umbelopsidomycetes</taxon>
        <taxon>Umbelopsidales</taxon>
        <taxon>Umbelopsidaceae</taxon>
        <taxon>Umbelopsis</taxon>
    </lineage>
</organism>
<feature type="region of interest" description="Disordered" evidence="1">
    <location>
        <begin position="1"/>
        <end position="71"/>
    </location>
</feature>
<comment type="caution">
    <text evidence="2">The sequence shown here is derived from an EMBL/GenBank/DDBJ whole genome shotgun (WGS) entry which is preliminary data.</text>
</comment>
<evidence type="ECO:0000256" key="1">
    <source>
        <dbReference type="SAM" id="MobiDB-lite"/>
    </source>
</evidence>
<reference evidence="2" key="1">
    <citation type="submission" date="2021-06" db="EMBL/GenBank/DDBJ databases">
        <authorList>
            <consortium name="DOE Joint Genome Institute"/>
            <person name="Mondo S.J."/>
            <person name="Amses K.R."/>
            <person name="Simmons D.R."/>
            <person name="Longcore J.E."/>
            <person name="Seto K."/>
            <person name="Alves G.H."/>
            <person name="Bonds A.E."/>
            <person name="Quandt C.A."/>
            <person name="Davis W.J."/>
            <person name="Chang Y."/>
            <person name="Letcher P.M."/>
            <person name="Powell M.J."/>
            <person name="Kuo A."/>
            <person name="Labutti K."/>
            <person name="Pangilinan J."/>
            <person name="Andreopoulos W."/>
            <person name="Tritt A."/>
            <person name="Riley R."/>
            <person name="Hundley H."/>
            <person name="Johnson J."/>
            <person name="Lipzen A."/>
            <person name="Barry K."/>
            <person name="Berbee M.L."/>
            <person name="Buchler N.E."/>
            <person name="Grigoriev I.V."/>
            <person name="Spatafora J.W."/>
            <person name="Stajich J.E."/>
            <person name="James T.Y."/>
        </authorList>
    </citation>
    <scope>NUCLEOTIDE SEQUENCE</scope>
    <source>
        <strain evidence="2">AG</strain>
    </source>
</reference>
<dbReference type="EMBL" id="MU621018">
    <property type="protein sequence ID" value="KAI8574968.1"/>
    <property type="molecule type" value="Genomic_DNA"/>
</dbReference>
<keyword evidence="3" id="KW-1185">Reference proteome</keyword>
<feature type="compositionally biased region" description="Basic residues" evidence="1">
    <location>
        <begin position="22"/>
        <end position="31"/>
    </location>
</feature>
<proteinExistence type="predicted"/>
<accession>A0AAD5HAB0</accession>
<feature type="compositionally biased region" description="Polar residues" evidence="1">
    <location>
        <begin position="42"/>
        <end position="51"/>
    </location>
</feature>
<gene>
    <name evidence="2" type="ORF">K450DRAFT_263946</name>
</gene>
<feature type="compositionally biased region" description="Pro residues" evidence="1">
    <location>
        <begin position="61"/>
        <end position="70"/>
    </location>
</feature>
<sequence length="102" mass="11432">MWCGSGFQYRNTDVGSSERPEKRRRRLKAHKALTGDKMNLLKQRTSKTTATTKEDDSTPLPLGPIPPSKNPVPTLADFTFLPPAPPLPKKLIQAPTRFYILT</sequence>
<dbReference type="GeneID" id="75918068"/>
<evidence type="ECO:0000313" key="2">
    <source>
        <dbReference type="EMBL" id="KAI8574968.1"/>
    </source>
</evidence>